<accession>A0A2H9T2E6</accession>
<dbReference type="EMBL" id="NSIT01000664">
    <property type="protein sequence ID" value="PJE77389.1"/>
    <property type="molecule type" value="Genomic_DNA"/>
</dbReference>
<reference evidence="1" key="1">
    <citation type="journal article" date="2017" name="Appl. Environ. Microbiol.">
        <title>Molecular characterization of an Endozoicomonas-like organism causing infection in king scallop Pecten maximus L.</title>
        <authorList>
            <person name="Cano I."/>
            <person name="van Aerle R."/>
            <person name="Ross S."/>
            <person name="Verner-Jeffreys D.W."/>
            <person name="Paley R.K."/>
            <person name="Rimmer G."/>
            <person name="Ryder D."/>
            <person name="Hooper P."/>
            <person name="Stone D."/>
            <person name="Feist S.W."/>
        </authorList>
    </citation>
    <scope>NUCLEOTIDE SEQUENCE</scope>
</reference>
<dbReference type="AlphaFoldDB" id="A0A2H9T2E6"/>
<protein>
    <submittedName>
        <fullName evidence="1">Uncharacterized protein</fullName>
    </submittedName>
</protein>
<gene>
    <name evidence="1" type="ORF">CI610_03689</name>
</gene>
<comment type="caution">
    <text evidence="1">The sequence shown here is derived from an EMBL/GenBank/DDBJ whole genome shotgun (WGS) entry which is preliminary data.</text>
</comment>
<evidence type="ECO:0000313" key="1">
    <source>
        <dbReference type="EMBL" id="PJE77389.1"/>
    </source>
</evidence>
<sequence>MNKEIWTLLEFYSLSNILEKQNLIDIFTEIVSGQTYVERYYTYAREWYINIMKLIFFLNVNKHRKLISKCTKFNMIYISAV</sequence>
<name>A0A2H9T2E6_9ZZZZ</name>
<proteinExistence type="predicted"/>
<organism evidence="1">
    <name type="scientific">invertebrate metagenome</name>
    <dbReference type="NCBI Taxonomy" id="1711999"/>
    <lineage>
        <taxon>unclassified sequences</taxon>
        <taxon>metagenomes</taxon>
        <taxon>organismal metagenomes</taxon>
    </lineage>
</organism>